<proteinExistence type="inferred from homology"/>
<keyword evidence="5" id="KW-0723">Serine/threonine-protein kinase</keyword>
<evidence type="ECO:0000313" key="5">
    <source>
        <dbReference type="EMBL" id="MBE1533585.1"/>
    </source>
</evidence>
<dbReference type="EMBL" id="JADBDZ010000001">
    <property type="protein sequence ID" value="MBE1533585.1"/>
    <property type="molecule type" value="Genomic_DNA"/>
</dbReference>
<keyword evidence="6" id="KW-1185">Reference proteome</keyword>
<name>A0ABR9JSN0_9ACTN</name>
<dbReference type="InterPro" id="IPR000719">
    <property type="entry name" value="Prot_kinase_dom"/>
</dbReference>
<comment type="similarity">
    <text evidence="1">Belongs to the protein kinase superfamily. STE Ser/Thr protein kinase family. STE20 subfamily.</text>
</comment>
<keyword evidence="5" id="KW-0808">Transferase</keyword>
<protein>
    <submittedName>
        <fullName evidence="5">Serine/threonine protein kinase</fullName>
    </submittedName>
</protein>
<feature type="domain" description="Protein kinase" evidence="4">
    <location>
        <begin position="1"/>
        <end position="132"/>
    </location>
</feature>
<dbReference type="InterPro" id="IPR011009">
    <property type="entry name" value="Kinase-like_dom_sf"/>
</dbReference>
<keyword evidence="5" id="KW-0418">Kinase</keyword>
<dbReference type="Gene3D" id="1.10.510.10">
    <property type="entry name" value="Transferase(Phosphotransferase) domain 1"/>
    <property type="match status" value="1"/>
</dbReference>
<dbReference type="PANTHER" id="PTHR45832:SF22">
    <property type="entry name" value="SERINE_THREONINE-PROTEIN KINASE SAMKA-RELATED"/>
    <property type="match status" value="1"/>
</dbReference>
<sequence length="132" mass="13942">MTVHDRVVGEDGRPWIVMELVHGRSLEQLLAEQGTLPPARVAAIGLAMLDALAAAHAQGIVHRDVKPANVLLEDERVVLTDFGIAAVEGDADSFGRGAGDARLHVPGAGAGRSRLHLDHLHRHVAAVVAQPL</sequence>
<evidence type="ECO:0000259" key="4">
    <source>
        <dbReference type="PROSITE" id="PS50011"/>
    </source>
</evidence>
<keyword evidence="3" id="KW-0067">ATP-binding</keyword>
<gene>
    <name evidence="5" type="ORF">H4W34_003418</name>
</gene>
<dbReference type="InterPro" id="IPR051931">
    <property type="entry name" value="PAK3-like"/>
</dbReference>
<dbReference type="PANTHER" id="PTHR45832">
    <property type="entry name" value="SERINE/THREONINE-PROTEIN KINASE SAMKA-RELATED-RELATED"/>
    <property type="match status" value="1"/>
</dbReference>
<dbReference type="GO" id="GO:0004674">
    <property type="term" value="F:protein serine/threonine kinase activity"/>
    <property type="evidence" value="ECO:0007669"/>
    <property type="project" value="UniProtKB-KW"/>
</dbReference>
<dbReference type="PROSITE" id="PS50011">
    <property type="entry name" value="PROTEIN_KINASE_DOM"/>
    <property type="match status" value="1"/>
</dbReference>
<keyword evidence="2" id="KW-0547">Nucleotide-binding</keyword>
<evidence type="ECO:0000256" key="2">
    <source>
        <dbReference type="ARBA" id="ARBA00022741"/>
    </source>
</evidence>
<accession>A0ABR9JSN0</accession>
<evidence type="ECO:0000256" key="1">
    <source>
        <dbReference type="ARBA" id="ARBA00008874"/>
    </source>
</evidence>
<organism evidence="5 6">
    <name type="scientific">Actinomadura algeriensis</name>
    <dbReference type="NCBI Taxonomy" id="1679523"/>
    <lineage>
        <taxon>Bacteria</taxon>
        <taxon>Bacillati</taxon>
        <taxon>Actinomycetota</taxon>
        <taxon>Actinomycetes</taxon>
        <taxon>Streptosporangiales</taxon>
        <taxon>Thermomonosporaceae</taxon>
        <taxon>Actinomadura</taxon>
    </lineage>
</organism>
<evidence type="ECO:0000313" key="6">
    <source>
        <dbReference type="Proteomes" id="UP000627838"/>
    </source>
</evidence>
<dbReference type="PROSITE" id="PS00108">
    <property type="entry name" value="PROTEIN_KINASE_ST"/>
    <property type="match status" value="1"/>
</dbReference>
<comment type="caution">
    <text evidence="5">The sequence shown here is derived from an EMBL/GenBank/DDBJ whole genome shotgun (WGS) entry which is preliminary data.</text>
</comment>
<dbReference type="Proteomes" id="UP000627838">
    <property type="component" value="Unassembled WGS sequence"/>
</dbReference>
<reference evidence="5 6" key="1">
    <citation type="submission" date="2020-10" db="EMBL/GenBank/DDBJ databases">
        <title>Sequencing the genomes of 1000 actinobacteria strains.</title>
        <authorList>
            <person name="Klenk H.-P."/>
        </authorList>
    </citation>
    <scope>NUCLEOTIDE SEQUENCE [LARGE SCALE GENOMIC DNA]</scope>
    <source>
        <strain evidence="5 6">DSM 46744</strain>
    </source>
</reference>
<dbReference type="Pfam" id="PF00069">
    <property type="entry name" value="Pkinase"/>
    <property type="match status" value="1"/>
</dbReference>
<dbReference type="SMART" id="SM00220">
    <property type="entry name" value="S_TKc"/>
    <property type="match status" value="1"/>
</dbReference>
<dbReference type="InterPro" id="IPR008271">
    <property type="entry name" value="Ser/Thr_kinase_AS"/>
</dbReference>
<evidence type="ECO:0000256" key="3">
    <source>
        <dbReference type="ARBA" id="ARBA00022840"/>
    </source>
</evidence>
<dbReference type="RefSeq" id="WP_318784156.1">
    <property type="nucleotide sequence ID" value="NZ_JADBDZ010000001.1"/>
</dbReference>
<dbReference type="SUPFAM" id="SSF56112">
    <property type="entry name" value="Protein kinase-like (PK-like)"/>
    <property type="match status" value="1"/>
</dbReference>